<dbReference type="InterPro" id="IPR036378">
    <property type="entry name" value="FAS1_dom_sf"/>
</dbReference>
<proteinExistence type="predicted"/>
<feature type="signal peptide" evidence="1">
    <location>
        <begin position="1"/>
        <end position="19"/>
    </location>
</feature>
<dbReference type="Pfam" id="PF02469">
    <property type="entry name" value="Fasciclin"/>
    <property type="match status" value="1"/>
</dbReference>
<dbReference type="PANTHER" id="PTHR10900:SF77">
    <property type="entry name" value="FI19380P1"/>
    <property type="match status" value="1"/>
</dbReference>
<keyword evidence="1" id="KW-0732">Signal</keyword>
<keyword evidence="4" id="KW-1185">Reference proteome</keyword>
<evidence type="ECO:0000259" key="2">
    <source>
        <dbReference type="PROSITE" id="PS50213"/>
    </source>
</evidence>
<dbReference type="InterPro" id="IPR000782">
    <property type="entry name" value="FAS1_domain"/>
</dbReference>
<dbReference type="RefSeq" id="WP_073085135.1">
    <property type="nucleotide sequence ID" value="NZ_FRBL01000008.1"/>
</dbReference>
<protein>
    <submittedName>
        <fullName evidence="3">Fasciclin domain-containing protein</fullName>
    </submittedName>
</protein>
<sequence length="410" mass="45346">MRNLLFSTLALLLLMTACRKEEFQQPPHGEPVPYTDTARYDLPTLLGMSGYKLFNAAWQKSTVNTRLAKEGKNMRFTIMAPDDAAMTAAGYTREVIAAATTAHLDSLVCFHIITEYIDTTALRGQLGSVRRTTMLKDAVLIESIVKPGSSVPMMEHYTYKQFLGMTADGSLLVNGKNTGKHTPLYATNGIIWPVNQLLKRPTESTLDFLRRDPRFTIFAALIQQTNDIWETEGMGYFPRTSFSGLGPTGGNEISSNAFFAPTDEAFKKAGFNSVEDLMALNARSMPYLDWDYFEMINGFVTDSLLAFHEWGRMYTPTEPAYGAGYGAPAMFFSNDLDNRIIGKFDLTTSSGGRVPPYTMPLNFGNSGGKITVQVKGSSHPGAAIEEADIMTFQGPVHVMENLILSDKVKY</sequence>
<dbReference type="EMBL" id="FRBL01000008">
    <property type="protein sequence ID" value="SHM47790.1"/>
    <property type="molecule type" value="Genomic_DNA"/>
</dbReference>
<dbReference type="PROSITE" id="PS51257">
    <property type="entry name" value="PROKAR_LIPOPROTEIN"/>
    <property type="match status" value="1"/>
</dbReference>
<dbReference type="Gene3D" id="2.30.180.10">
    <property type="entry name" value="FAS1 domain"/>
    <property type="match status" value="2"/>
</dbReference>
<dbReference type="OrthoDB" id="624512at2"/>
<dbReference type="PANTHER" id="PTHR10900">
    <property type="entry name" value="PERIOSTIN-RELATED"/>
    <property type="match status" value="1"/>
</dbReference>
<name>A0A1M7J3V0_9BACT</name>
<evidence type="ECO:0000256" key="1">
    <source>
        <dbReference type="SAM" id="SignalP"/>
    </source>
</evidence>
<dbReference type="Proteomes" id="UP000184420">
    <property type="component" value="Unassembled WGS sequence"/>
</dbReference>
<evidence type="ECO:0000313" key="4">
    <source>
        <dbReference type="Proteomes" id="UP000184420"/>
    </source>
</evidence>
<dbReference type="PROSITE" id="PS50213">
    <property type="entry name" value="FAS1"/>
    <property type="match status" value="1"/>
</dbReference>
<dbReference type="STRING" id="1419482.SAMN05444266_108215"/>
<gene>
    <name evidence="3" type="ORF">SAMN05444266_108215</name>
</gene>
<feature type="chain" id="PRO_5012590707" evidence="1">
    <location>
        <begin position="20"/>
        <end position="410"/>
    </location>
</feature>
<evidence type="ECO:0000313" key="3">
    <source>
        <dbReference type="EMBL" id="SHM47790.1"/>
    </source>
</evidence>
<organism evidence="3 4">
    <name type="scientific">Chitinophaga jiangningensis</name>
    <dbReference type="NCBI Taxonomy" id="1419482"/>
    <lineage>
        <taxon>Bacteria</taxon>
        <taxon>Pseudomonadati</taxon>
        <taxon>Bacteroidota</taxon>
        <taxon>Chitinophagia</taxon>
        <taxon>Chitinophagales</taxon>
        <taxon>Chitinophagaceae</taxon>
        <taxon>Chitinophaga</taxon>
    </lineage>
</organism>
<dbReference type="InterPro" id="IPR050904">
    <property type="entry name" value="Adhesion/Biosynth-related"/>
</dbReference>
<accession>A0A1M7J3V0</accession>
<feature type="domain" description="FAS1" evidence="2">
    <location>
        <begin position="202"/>
        <end position="403"/>
    </location>
</feature>
<dbReference type="AlphaFoldDB" id="A0A1M7J3V0"/>
<reference evidence="3 4" key="1">
    <citation type="submission" date="2016-11" db="EMBL/GenBank/DDBJ databases">
        <authorList>
            <person name="Jaros S."/>
            <person name="Januszkiewicz K."/>
            <person name="Wedrychowicz H."/>
        </authorList>
    </citation>
    <scope>NUCLEOTIDE SEQUENCE [LARGE SCALE GENOMIC DNA]</scope>
    <source>
        <strain evidence="3 4">DSM 27406</strain>
    </source>
</reference>
<dbReference type="SUPFAM" id="SSF82153">
    <property type="entry name" value="FAS1 domain"/>
    <property type="match status" value="2"/>
</dbReference>